<dbReference type="AlphaFoldDB" id="A0A0L6URB7"/>
<protein>
    <submittedName>
        <fullName evidence="1">Uncharacterized protein</fullName>
    </submittedName>
</protein>
<dbReference type="VEuPathDB" id="FungiDB:VP01_446g2"/>
<reference evidence="1 2" key="1">
    <citation type="submission" date="2015-08" db="EMBL/GenBank/DDBJ databases">
        <title>Next Generation Sequencing and Analysis of the Genome of Puccinia sorghi L Schw, the Causal Agent of Maize Common Rust.</title>
        <authorList>
            <person name="Rochi L."/>
            <person name="Burguener G."/>
            <person name="Darino M."/>
            <person name="Turjanski A."/>
            <person name="Kreff E."/>
            <person name="Dieguez M.J."/>
            <person name="Sacco F."/>
        </authorList>
    </citation>
    <scope>NUCLEOTIDE SEQUENCE [LARGE SCALE GENOMIC DNA]</scope>
    <source>
        <strain evidence="1 2">RO10H11247</strain>
    </source>
</reference>
<evidence type="ECO:0000313" key="2">
    <source>
        <dbReference type="Proteomes" id="UP000037035"/>
    </source>
</evidence>
<name>A0A0L6URB7_9BASI</name>
<sequence length="175" mass="20287">MMVLGRGRNKLLQIKFRFVIGKIYLKKYFPEWKKFLLPITPGNFDGASGSLLPVGVVKVEFFISYFLSLTSTSIQSARVVKLRPIWHWMLTFLMNLLSVHMSTFAKIDQPSLQNKLTQLPAVDIAPEKLSSKIHLFAYVDVLEKSLCIWINKRCFLHLKKNFLNCLHSLMSLIIW</sequence>
<dbReference type="EMBL" id="LAVV01009579">
    <property type="protein sequence ID" value="KNZ50355.1"/>
    <property type="molecule type" value="Genomic_DNA"/>
</dbReference>
<gene>
    <name evidence="1" type="ORF">VP01_446g2</name>
</gene>
<dbReference type="Proteomes" id="UP000037035">
    <property type="component" value="Unassembled WGS sequence"/>
</dbReference>
<comment type="caution">
    <text evidence="1">The sequence shown here is derived from an EMBL/GenBank/DDBJ whole genome shotgun (WGS) entry which is preliminary data.</text>
</comment>
<evidence type="ECO:0000313" key="1">
    <source>
        <dbReference type="EMBL" id="KNZ50355.1"/>
    </source>
</evidence>
<organism evidence="1 2">
    <name type="scientific">Puccinia sorghi</name>
    <dbReference type="NCBI Taxonomy" id="27349"/>
    <lineage>
        <taxon>Eukaryota</taxon>
        <taxon>Fungi</taxon>
        <taxon>Dikarya</taxon>
        <taxon>Basidiomycota</taxon>
        <taxon>Pucciniomycotina</taxon>
        <taxon>Pucciniomycetes</taxon>
        <taxon>Pucciniales</taxon>
        <taxon>Pucciniaceae</taxon>
        <taxon>Puccinia</taxon>
    </lineage>
</organism>
<accession>A0A0L6URB7</accession>
<proteinExistence type="predicted"/>
<keyword evidence="2" id="KW-1185">Reference proteome</keyword>